<dbReference type="InParanoid" id="A0A0G4FQ56"/>
<evidence type="ECO:0000313" key="3">
    <source>
        <dbReference type="Proteomes" id="UP000041254"/>
    </source>
</evidence>
<feature type="region of interest" description="Disordered" evidence="1">
    <location>
        <begin position="289"/>
        <end position="312"/>
    </location>
</feature>
<sequence length="554" mass="60325">MHTQHSGVYPFPYAKQSPAVCGQMAGMPLAIPGVVSDKNTTPPVSAMYGSYGGGYGGSYTHQPPPPPPSPQQPLPTKHEVMVAVSQALDRFTPEQMARVLECVTSLANGGDGCVRTHRPLDPSKARVCPFGCGFSGIGKQLRRHKRRCELRPVQEEEGEANEDGDEFEDNTPDNHDNHTHTHDQDQDHHGHEDQQQQQHEDDKFELPVHQPNPHLTFANLERLNSQDRPPVYKQQTTTIMSSEAAHSEMGSAGAGNGGGDASPSSYWMPSPSEGNRKIAILKVPTERSHAEAGRGAVHGGSSNCSGSTTVDTPQHTAVRTCWSRNAMKIGYLSVDGQVFTKNWEDGVTSIVHEQSIRRQPSGGVLHYRYSIIAGEPGRADGLGFVLADEFYPRDRLHELYSVYLNKSGNICKRLANKVSKVEGIAPLPALVTGCHVDVTVDIERATATFEVHHPTLGSSHSSVVFDDVKRQYARRVGAGRVRNVQSGYFCAVISNAGVTVRLADGSDSVAPLDAAPLTLPPAPLCVRRGPIQTHDALRKPFPPDYNAYTYVYQE</sequence>
<dbReference type="Proteomes" id="UP000041254">
    <property type="component" value="Unassembled WGS sequence"/>
</dbReference>
<gene>
    <name evidence="2" type="ORF">Vbra_729</name>
</gene>
<evidence type="ECO:0000313" key="2">
    <source>
        <dbReference type="EMBL" id="CEM16420.1"/>
    </source>
</evidence>
<accession>A0A0G4FQ56</accession>
<reference evidence="2 3" key="1">
    <citation type="submission" date="2014-11" db="EMBL/GenBank/DDBJ databases">
        <authorList>
            <person name="Zhu J."/>
            <person name="Qi W."/>
            <person name="Song R."/>
        </authorList>
    </citation>
    <scope>NUCLEOTIDE SEQUENCE [LARGE SCALE GENOMIC DNA]</scope>
</reference>
<dbReference type="OrthoDB" id="434755at2759"/>
<dbReference type="EMBL" id="CDMY01000477">
    <property type="protein sequence ID" value="CEM16420.1"/>
    <property type="molecule type" value="Genomic_DNA"/>
</dbReference>
<feature type="compositionally biased region" description="Acidic residues" evidence="1">
    <location>
        <begin position="155"/>
        <end position="171"/>
    </location>
</feature>
<dbReference type="AlphaFoldDB" id="A0A0G4FQ56"/>
<protein>
    <submittedName>
        <fullName evidence="2">Uncharacterized protein</fullName>
    </submittedName>
</protein>
<feature type="region of interest" description="Disordered" evidence="1">
    <location>
        <begin position="150"/>
        <end position="201"/>
    </location>
</feature>
<evidence type="ECO:0000256" key="1">
    <source>
        <dbReference type="SAM" id="MobiDB-lite"/>
    </source>
</evidence>
<name>A0A0G4FQ56_VITBC</name>
<organism evidence="2 3">
    <name type="scientific">Vitrella brassicaformis (strain CCMP3155)</name>
    <dbReference type="NCBI Taxonomy" id="1169540"/>
    <lineage>
        <taxon>Eukaryota</taxon>
        <taxon>Sar</taxon>
        <taxon>Alveolata</taxon>
        <taxon>Colpodellida</taxon>
        <taxon>Vitrellaceae</taxon>
        <taxon>Vitrella</taxon>
    </lineage>
</organism>
<feature type="compositionally biased region" description="Polar residues" evidence="1">
    <location>
        <begin position="300"/>
        <end position="312"/>
    </location>
</feature>
<proteinExistence type="predicted"/>
<feature type="compositionally biased region" description="Basic and acidic residues" evidence="1">
    <location>
        <begin position="172"/>
        <end position="201"/>
    </location>
</feature>
<keyword evidence="3" id="KW-1185">Reference proteome</keyword>
<feature type="compositionally biased region" description="Pro residues" evidence="1">
    <location>
        <begin position="62"/>
        <end position="73"/>
    </location>
</feature>
<feature type="region of interest" description="Disordered" evidence="1">
    <location>
        <begin position="55"/>
        <end position="76"/>
    </location>
</feature>
<dbReference type="VEuPathDB" id="CryptoDB:Vbra_729"/>